<sequence length="303" mass="32923">MRSLGAILCILALVATLVIVCTPSTSGANVSVSELEKAITRCEKVITRATEMYEQGKIAKGKPIKFRITPTLSMKVSRENFTQDVDKIWDVYYKLVTARKRMASPQKVSQPRVVKKKKRSVSRIEAMRREEEKSAALSPDPVASGPVDFDIYQDYQASRQQRISAESQAAEADIRSVIAERQAADIQEQQRMSRKGQLQAQASMWQAELDKQASGSAKAAAAWNAERSAGGYARRFFGTVIQTTVGAFTGGLFGTLGYNAANKAVDQLFPAQSNLSSSQFQQGGSSNSSYSGQGGAGNGNPQY</sequence>
<reference evidence="2" key="1">
    <citation type="submission" date="2018-06" db="EMBL/GenBank/DDBJ databases">
        <authorList>
            <person name="Zhirakovskaya E."/>
        </authorList>
    </citation>
    <scope>NUCLEOTIDE SEQUENCE</scope>
</reference>
<dbReference type="AlphaFoldDB" id="A0A3B1CIG2"/>
<feature type="compositionally biased region" description="Gly residues" evidence="1">
    <location>
        <begin position="292"/>
        <end position="303"/>
    </location>
</feature>
<feature type="compositionally biased region" description="Low complexity" evidence="1">
    <location>
        <begin position="276"/>
        <end position="291"/>
    </location>
</feature>
<proteinExistence type="predicted"/>
<evidence type="ECO:0000256" key="1">
    <source>
        <dbReference type="SAM" id="MobiDB-lite"/>
    </source>
</evidence>
<name>A0A3B1CIG2_9ZZZZ</name>
<gene>
    <name evidence="2" type="ORF">MNBD_NITROSPINAE02-371</name>
</gene>
<evidence type="ECO:0000313" key="2">
    <source>
        <dbReference type="EMBL" id="VAX22450.1"/>
    </source>
</evidence>
<accession>A0A3B1CIG2</accession>
<dbReference type="EMBL" id="UOGE01000076">
    <property type="protein sequence ID" value="VAX22450.1"/>
    <property type="molecule type" value="Genomic_DNA"/>
</dbReference>
<feature type="region of interest" description="Disordered" evidence="1">
    <location>
        <begin position="276"/>
        <end position="303"/>
    </location>
</feature>
<protein>
    <submittedName>
        <fullName evidence="2">Uncharacterized protein</fullName>
    </submittedName>
</protein>
<organism evidence="2">
    <name type="scientific">hydrothermal vent metagenome</name>
    <dbReference type="NCBI Taxonomy" id="652676"/>
    <lineage>
        <taxon>unclassified sequences</taxon>
        <taxon>metagenomes</taxon>
        <taxon>ecological metagenomes</taxon>
    </lineage>
</organism>